<comment type="function">
    <text evidence="3 5">One of the primary rRNA binding proteins, it binds directly to 16S rRNA where it helps nucleate assembly of the platform of the 30S subunit by binding and bridging several RNA helices of the 16S rRNA.</text>
</comment>
<dbReference type="CDD" id="cd00353">
    <property type="entry name" value="Ribosomal_S15p_S13e"/>
    <property type="match status" value="1"/>
</dbReference>
<dbReference type="GO" id="GO:1990904">
    <property type="term" value="C:ribonucleoprotein complex"/>
    <property type="evidence" value="ECO:0007669"/>
    <property type="project" value="UniProtKB-KW"/>
</dbReference>
<keyword evidence="3 5" id="KW-0694">RNA-binding</keyword>
<evidence type="ECO:0000256" key="5">
    <source>
        <dbReference type="RuleBase" id="RU004524"/>
    </source>
</evidence>
<dbReference type="GO" id="GO:0003735">
    <property type="term" value="F:structural constituent of ribosome"/>
    <property type="evidence" value="ECO:0007669"/>
    <property type="project" value="InterPro"/>
</dbReference>
<comment type="function">
    <text evidence="3">Forms an intersubunit bridge (bridge B4) with the 23S rRNA of the 50S subunit in the ribosome.</text>
</comment>
<dbReference type="NCBIfam" id="TIGR00952">
    <property type="entry name" value="S15_bact"/>
    <property type="match status" value="1"/>
</dbReference>
<dbReference type="PROSITE" id="PS00362">
    <property type="entry name" value="RIBOSOMAL_S15"/>
    <property type="match status" value="1"/>
</dbReference>
<dbReference type="PANTHER" id="PTHR23321:SF26">
    <property type="entry name" value="SMALL RIBOSOMAL SUBUNIT PROTEIN US15M"/>
    <property type="match status" value="1"/>
</dbReference>
<keyword evidence="2 3" id="KW-0687">Ribonucleoprotein</keyword>
<dbReference type="GO" id="GO:0005737">
    <property type="term" value="C:cytoplasm"/>
    <property type="evidence" value="ECO:0007669"/>
    <property type="project" value="UniProtKB-ARBA"/>
</dbReference>
<dbReference type="Pfam" id="PF00312">
    <property type="entry name" value="Ribosomal_S15"/>
    <property type="match status" value="1"/>
</dbReference>
<dbReference type="SMART" id="SM01387">
    <property type="entry name" value="Ribosomal_S15"/>
    <property type="match status" value="1"/>
</dbReference>
<comment type="similarity">
    <text evidence="3 4">Belongs to the universal ribosomal protein uS15 family.</text>
</comment>
<sequence>MVKKLTSAKAPVSKPVEKKVAPKKKDLVIKYQSHKKDTGSVEVQVAQFSQKINQLSRHLKKHHKDNDSMRGLLQMIGKRRRLLNYLKRHNQTKYEELILDLGLRK</sequence>
<dbReference type="PANTHER" id="PTHR23321">
    <property type="entry name" value="RIBOSOMAL PROTEIN S15, BACTERIAL AND ORGANELLAR"/>
    <property type="match status" value="1"/>
</dbReference>
<keyword evidence="3 5" id="KW-0699">rRNA-binding</keyword>
<dbReference type="InterPro" id="IPR009068">
    <property type="entry name" value="uS15_NS1_RNA-bd_sf"/>
</dbReference>
<reference evidence="6 7" key="1">
    <citation type="submission" date="2017-07" db="EMBL/GenBank/DDBJ databases">
        <title>Mechanisms for carbon and nitrogen cycling indicate functional differentiation within the Candidate Phyla Radiation.</title>
        <authorList>
            <person name="Danczak R.E."/>
            <person name="Johnston M.D."/>
            <person name="Kenah C."/>
            <person name="Slattery M."/>
            <person name="Wrighton K.C."/>
            <person name="Wilkins M.J."/>
        </authorList>
    </citation>
    <scope>NUCLEOTIDE SEQUENCE [LARGE SCALE GENOMIC DNA]</scope>
    <source>
        <strain evidence="6">Licking1014_7</strain>
    </source>
</reference>
<organism evidence="6 7">
    <name type="scientific">Candidatus Berkelbacteria bacterium Licking1014_7</name>
    <dbReference type="NCBI Taxonomy" id="2017147"/>
    <lineage>
        <taxon>Bacteria</taxon>
        <taxon>Candidatus Berkelbacteria</taxon>
    </lineage>
</organism>
<dbReference type="Gene3D" id="1.10.287.10">
    <property type="entry name" value="S15/NS1, RNA-binding"/>
    <property type="match status" value="1"/>
</dbReference>
<dbReference type="SUPFAM" id="SSF47060">
    <property type="entry name" value="S15/NS1 RNA-binding domain"/>
    <property type="match status" value="1"/>
</dbReference>
<dbReference type="EMBL" id="VMGK01000021">
    <property type="protein sequence ID" value="TSC92556.1"/>
    <property type="molecule type" value="Genomic_DNA"/>
</dbReference>
<proteinExistence type="inferred from homology"/>
<evidence type="ECO:0000256" key="4">
    <source>
        <dbReference type="RuleBase" id="RU003919"/>
    </source>
</evidence>
<evidence type="ECO:0000256" key="2">
    <source>
        <dbReference type="ARBA" id="ARBA00023274"/>
    </source>
</evidence>
<name>A0A554LI57_9BACT</name>
<gene>
    <name evidence="3" type="primary">rpsO</name>
    <name evidence="6" type="ORF">CEN89_624</name>
</gene>
<dbReference type="AlphaFoldDB" id="A0A554LI57"/>
<comment type="caution">
    <text evidence="6">The sequence shown here is derived from an EMBL/GenBank/DDBJ whole genome shotgun (WGS) entry which is preliminary data.</text>
</comment>
<evidence type="ECO:0000313" key="6">
    <source>
        <dbReference type="EMBL" id="TSC92556.1"/>
    </source>
</evidence>
<dbReference type="InterPro" id="IPR000589">
    <property type="entry name" value="Ribosomal_uS15"/>
</dbReference>
<accession>A0A554LI57</accession>
<dbReference type="GO" id="GO:0006412">
    <property type="term" value="P:translation"/>
    <property type="evidence" value="ECO:0007669"/>
    <property type="project" value="UniProtKB-UniRule"/>
</dbReference>
<dbReference type="GO" id="GO:0019843">
    <property type="term" value="F:rRNA binding"/>
    <property type="evidence" value="ECO:0007669"/>
    <property type="project" value="UniProtKB-UniRule"/>
</dbReference>
<dbReference type="HAMAP" id="MF_01343_B">
    <property type="entry name" value="Ribosomal_uS15_B"/>
    <property type="match status" value="1"/>
</dbReference>
<evidence type="ECO:0000313" key="7">
    <source>
        <dbReference type="Proteomes" id="UP000315689"/>
    </source>
</evidence>
<evidence type="ECO:0000256" key="3">
    <source>
        <dbReference type="HAMAP-Rule" id="MF_01343"/>
    </source>
</evidence>
<comment type="subunit">
    <text evidence="3">Part of the 30S ribosomal subunit. Forms a bridge to the 50S subunit in the 70S ribosome, contacting the 23S rRNA.</text>
</comment>
<dbReference type="Proteomes" id="UP000315689">
    <property type="component" value="Unassembled WGS sequence"/>
</dbReference>
<dbReference type="Gene3D" id="6.10.250.3130">
    <property type="match status" value="1"/>
</dbReference>
<protein>
    <recommendedName>
        <fullName evidence="3">Small ribosomal subunit protein uS15</fullName>
    </recommendedName>
</protein>
<evidence type="ECO:0000256" key="1">
    <source>
        <dbReference type="ARBA" id="ARBA00022980"/>
    </source>
</evidence>
<dbReference type="InterPro" id="IPR005290">
    <property type="entry name" value="Ribosomal_uS15_bac-type"/>
</dbReference>
<keyword evidence="1 3" id="KW-0689">Ribosomal protein</keyword>
<dbReference type="GO" id="GO:0005840">
    <property type="term" value="C:ribosome"/>
    <property type="evidence" value="ECO:0007669"/>
    <property type="project" value="UniProtKB-KW"/>
</dbReference>